<dbReference type="PATRIC" id="fig|37636.3.peg.1022"/>
<dbReference type="PANTHER" id="PTHR11806:SF2">
    <property type="entry name" value="METHYLENETETRAHYDROFOLATE--TRNA-(URACIL-5-)-METHYLTRANSFERASE TRMFO"/>
    <property type="match status" value="1"/>
</dbReference>
<keyword evidence="7 10" id="KW-0274">FAD</keyword>
<evidence type="ECO:0000256" key="5">
    <source>
        <dbReference type="ARBA" id="ARBA00022679"/>
    </source>
</evidence>
<comment type="function">
    <text evidence="10">Catalyzes the folate-dependent formation of 5-methyl-uridine at position 54 (M-5-U54) in all tRNAs.</text>
</comment>
<protein>
    <recommendedName>
        <fullName evidence="10">Methylenetetrahydrofolate--tRNA-(uracil-5-)-methyltransferase TrmFO</fullName>
        <ecNumber evidence="10">2.1.1.74</ecNumber>
    </recommendedName>
    <alternativeName>
        <fullName evidence="10">Folate-dependent tRNA (uracil-5-)-methyltransferase</fullName>
    </alternativeName>
    <alternativeName>
        <fullName evidence="10">Folate-dependent tRNA(M-5-U54)-methyltransferase</fullName>
    </alternativeName>
</protein>
<evidence type="ECO:0000256" key="9">
    <source>
        <dbReference type="ARBA" id="ARBA00023027"/>
    </source>
</evidence>
<evidence type="ECO:0000256" key="6">
    <source>
        <dbReference type="ARBA" id="ARBA00022694"/>
    </source>
</evidence>
<keyword evidence="9 10" id="KW-0520">NAD</keyword>
<sequence length="437" mass="48590">MERVTVVGGGLAGSEAAWTLARLGVPVRLYEMRPKRMTPAHATEKLAEIVCSNSLGGEGPANAKGLLQAEMRRAGSLVMEAATRARVPAGGALAVDREEFSQYITERLSRHPLVEVVREEVAEVPEGLAILATGPLTSDALSEAIRRRFGDHFLSYFDAASPIVLYESIDLETCFRAGRYGQEADYLNCPLTEEEYRRFYQALLEAEEHTPHEWEKREFFEACVPVEELARRGYQTLLFGPMKPVGLKDPRTGKEPFAVVQLRQEDKAGRMWSLVGFQTGLKWPEQKRLIQMIPGLENAEIVRYGVMHRNTYLNAPLLLQETLEFREQEGLFAAGVLAGVEGYLESAATGFLAGLNAARRYQGLKPVAPPEESMLGGLVRFLATANPKGFQPMYANWGLVPPVEGRMAKKEKREAMYHRGLRAFEEWVASLGMLAST</sequence>
<dbReference type="InterPro" id="IPR020595">
    <property type="entry name" value="MnmG-rel_CS"/>
</dbReference>
<evidence type="ECO:0000256" key="2">
    <source>
        <dbReference type="ARBA" id="ARBA00022490"/>
    </source>
</evidence>
<evidence type="ECO:0000256" key="4">
    <source>
        <dbReference type="ARBA" id="ARBA00022630"/>
    </source>
</evidence>
<dbReference type="Gene3D" id="3.50.50.60">
    <property type="entry name" value="FAD/NAD(P)-binding domain"/>
    <property type="match status" value="2"/>
</dbReference>
<evidence type="ECO:0000259" key="11">
    <source>
        <dbReference type="Pfam" id="PF01134"/>
    </source>
</evidence>
<evidence type="ECO:0000256" key="1">
    <source>
        <dbReference type="ARBA" id="ARBA00001974"/>
    </source>
</evidence>
<dbReference type="NCBIfam" id="TIGR00137">
    <property type="entry name" value="gid_trmFO"/>
    <property type="match status" value="1"/>
</dbReference>
<dbReference type="GO" id="GO:0005829">
    <property type="term" value="C:cytosol"/>
    <property type="evidence" value="ECO:0007669"/>
    <property type="project" value="TreeGrafter"/>
</dbReference>
<evidence type="ECO:0000256" key="7">
    <source>
        <dbReference type="ARBA" id="ARBA00022827"/>
    </source>
</evidence>
<keyword evidence="2 10" id="KW-0963">Cytoplasm</keyword>
<dbReference type="GO" id="GO:0002098">
    <property type="term" value="P:tRNA wobble uridine modification"/>
    <property type="evidence" value="ECO:0007669"/>
    <property type="project" value="TreeGrafter"/>
</dbReference>
<accession>A0A0N0ZRP6</accession>
<keyword evidence="8 10" id="KW-0521">NADP</keyword>
<dbReference type="Proteomes" id="UP000053099">
    <property type="component" value="Unassembled WGS sequence"/>
</dbReference>
<dbReference type="EC" id="2.1.1.74" evidence="10"/>
<comment type="catalytic activity">
    <reaction evidence="10">
        <text>uridine(54) in tRNA + (6R)-5,10-methylene-5,6,7,8-tetrahydrofolate + NADH + H(+) = 5-methyluridine(54) in tRNA + (6S)-5,6,7,8-tetrahydrofolate + NAD(+)</text>
        <dbReference type="Rhea" id="RHEA:16873"/>
        <dbReference type="Rhea" id="RHEA-COMP:10167"/>
        <dbReference type="Rhea" id="RHEA-COMP:10193"/>
        <dbReference type="ChEBI" id="CHEBI:15378"/>
        <dbReference type="ChEBI" id="CHEBI:15636"/>
        <dbReference type="ChEBI" id="CHEBI:57453"/>
        <dbReference type="ChEBI" id="CHEBI:57540"/>
        <dbReference type="ChEBI" id="CHEBI:57945"/>
        <dbReference type="ChEBI" id="CHEBI:65315"/>
        <dbReference type="ChEBI" id="CHEBI:74447"/>
        <dbReference type="EC" id="2.1.1.74"/>
    </reaction>
</comment>
<feature type="binding site" evidence="10">
    <location>
        <begin position="8"/>
        <end position="13"/>
    </location>
    <ligand>
        <name>FAD</name>
        <dbReference type="ChEBI" id="CHEBI:57692"/>
    </ligand>
</feature>
<dbReference type="InterPro" id="IPR002218">
    <property type="entry name" value="MnmG-rel"/>
</dbReference>
<dbReference type="HAMAP" id="MF_01037">
    <property type="entry name" value="TrmFO"/>
    <property type="match status" value="1"/>
</dbReference>
<evidence type="ECO:0000313" key="12">
    <source>
        <dbReference type="EMBL" id="KPD28278.1"/>
    </source>
</evidence>
<organism evidence="12 13">
    <name type="scientific">Thermus scotoductus</name>
    <dbReference type="NCBI Taxonomy" id="37636"/>
    <lineage>
        <taxon>Bacteria</taxon>
        <taxon>Thermotogati</taxon>
        <taxon>Deinococcota</taxon>
        <taxon>Deinococci</taxon>
        <taxon>Thermales</taxon>
        <taxon>Thermaceae</taxon>
        <taxon>Thermus</taxon>
    </lineage>
</organism>
<comment type="catalytic activity">
    <reaction evidence="10">
        <text>uridine(54) in tRNA + (6R)-5,10-methylene-5,6,7,8-tetrahydrofolate + NADPH + H(+) = 5-methyluridine(54) in tRNA + (6S)-5,6,7,8-tetrahydrofolate + NADP(+)</text>
        <dbReference type="Rhea" id="RHEA:62372"/>
        <dbReference type="Rhea" id="RHEA-COMP:10167"/>
        <dbReference type="Rhea" id="RHEA-COMP:10193"/>
        <dbReference type="ChEBI" id="CHEBI:15378"/>
        <dbReference type="ChEBI" id="CHEBI:15636"/>
        <dbReference type="ChEBI" id="CHEBI:57453"/>
        <dbReference type="ChEBI" id="CHEBI:57783"/>
        <dbReference type="ChEBI" id="CHEBI:58349"/>
        <dbReference type="ChEBI" id="CHEBI:65315"/>
        <dbReference type="ChEBI" id="CHEBI:74447"/>
        <dbReference type="EC" id="2.1.1.74"/>
    </reaction>
</comment>
<dbReference type="SUPFAM" id="SSF51905">
    <property type="entry name" value="FAD/NAD(P)-binding domain"/>
    <property type="match status" value="1"/>
</dbReference>
<feature type="domain" description="MnmG N-terminal" evidence="11">
    <location>
        <begin position="4"/>
        <end position="364"/>
    </location>
</feature>
<evidence type="ECO:0000256" key="10">
    <source>
        <dbReference type="HAMAP-Rule" id="MF_01037"/>
    </source>
</evidence>
<dbReference type="InterPro" id="IPR004417">
    <property type="entry name" value="TrmFO"/>
</dbReference>
<evidence type="ECO:0000256" key="3">
    <source>
        <dbReference type="ARBA" id="ARBA00022603"/>
    </source>
</evidence>
<dbReference type="InterPro" id="IPR040131">
    <property type="entry name" value="MnmG_N"/>
</dbReference>
<dbReference type="GO" id="GO:0030488">
    <property type="term" value="P:tRNA methylation"/>
    <property type="evidence" value="ECO:0007669"/>
    <property type="project" value="TreeGrafter"/>
</dbReference>
<gene>
    <name evidence="12" type="primary">gid</name>
    <name evidence="10" type="synonym">trmFO</name>
    <name evidence="12" type="ORF">AN926_09140</name>
</gene>
<keyword evidence="4 10" id="KW-0285">Flavoprotein</keyword>
<keyword evidence="5 10" id="KW-0808">Transferase</keyword>
<keyword evidence="3 10" id="KW-0489">Methyltransferase</keyword>
<comment type="similarity">
    <text evidence="10">Belongs to the MnmG family. TrmFO subfamily.</text>
</comment>
<dbReference type="GO" id="GO:0047151">
    <property type="term" value="F:tRNA (uracil(54)-C5)-methyltransferase activity, 5,10-methylenetetrahydrofolate-dependent"/>
    <property type="evidence" value="ECO:0007669"/>
    <property type="project" value="UniProtKB-UniRule"/>
</dbReference>
<dbReference type="PROSITE" id="PS01281">
    <property type="entry name" value="GIDA_2"/>
    <property type="match status" value="1"/>
</dbReference>
<evidence type="ECO:0000256" key="8">
    <source>
        <dbReference type="ARBA" id="ARBA00022857"/>
    </source>
</evidence>
<dbReference type="NCBIfam" id="NF003739">
    <property type="entry name" value="PRK05335.1"/>
    <property type="match status" value="1"/>
</dbReference>
<dbReference type="EMBL" id="LJJR01000028">
    <property type="protein sequence ID" value="KPD28278.1"/>
    <property type="molecule type" value="Genomic_DNA"/>
</dbReference>
<proteinExistence type="inferred from homology"/>
<comment type="cofactor">
    <cofactor evidence="1 10">
        <name>FAD</name>
        <dbReference type="ChEBI" id="CHEBI:57692"/>
    </cofactor>
</comment>
<reference evidence="12 13" key="1">
    <citation type="submission" date="2015-09" db="EMBL/GenBank/DDBJ databases">
        <title>Draft genome sequence of Thermus scotoductus strain K1 isolated from a geothermal spring in Nagorno-Karabakh, Armenia.</title>
        <authorList>
            <person name="Saghatelyan A."/>
            <person name="Poghosyan L."/>
            <person name="Panosyan H."/>
            <person name="Birkeland N.-K."/>
        </authorList>
    </citation>
    <scope>NUCLEOTIDE SEQUENCE [LARGE SCALE GENOMIC DNA]</scope>
    <source>
        <strain evidence="12 13">K1</strain>
    </source>
</reference>
<name>A0A0N0ZRP6_THESC</name>
<dbReference type="InterPro" id="IPR036188">
    <property type="entry name" value="FAD/NAD-bd_sf"/>
</dbReference>
<comment type="subcellular location">
    <subcellularLocation>
        <location evidence="10">Cytoplasm</location>
    </subcellularLocation>
</comment>
<dbReference type="AlphaFoldDB" id="A0A0N0ZRP6"/>
<keyword evidence="6 10" id="KW-0819">tRNA processing</keyword>
<dbReference type="GO" id="GO:0050660">
    <property type="term" value="F:flavin adenine dinucleotide binding"/>
    <property type="evidence" value="ECO:0007669"/>
    <property type="project" value="UniProtKB-UniRule"/>
</dbReference>
<evidence type="ECO:0000313" key="13">
    <source>
        <dbReference type="Proteomes" id="UP000053099"/>
    </source>
</evidence>
<comment type="caution">
    <text evidence="12">The sequence shown here is derived from an EMBL/GenBank/DDBJ whole genome shotgun (WGS) entry which is preliminary data.</text>
</comment>
<dbReference type="Pfam" id="PF01134">
    <property type="entry name" value="GIDA"/>
    <property type="match status" value="1"/>
</dbReference>
<dbReference type="PANTHER" id="PTHR11806">
    <property type="entry name" value="GLUCOSE INHIBITED DIVISION PROTEIN A"/>
    <property type="match status" value="1"/>
</dbReference>